<dbReference type="CDD" id="cd00190">
    <property type="entry name" value="Tryp_SPc"/>
    <property type="match status" value="1"/>
</dbReference>
<dbReference type="Pfam" id="PF00089">
    <property type="entry name" value="Trypsin"/>
    <property type="match status" value="1"/>
</dbReference>
<proteinExistence type="predicted"/>
<name>A0A8J3FIF2_9ACTN</name>
<dbReference type="PANTHER" id="PTHR24252:SF7">
    <property type="entry name" value="HYALIN"/>
    <property type="match status" value="1"/>
</dbReference>
<reference evidence="4" key="1">
    <citation type="journal article" date="2014" name="Int. J. Syst. Evol. Microbiol.">
        <title>Complete genome sequence of Corynebacterium casei LMG S-19264T (=DSM 44701T), isolated from a smear-ripened cheese.</title>
        <authorList>
            <consortium name="US DOE Joint Genome Institute (JGI-PGF)"/>
            <person name="Walter F."/>
            <person name="Albersmeier A."/>
            <person name="Kalinowski J."/>
            <person name="Ruckert C."/>
        </authorList>
    </citation>
    <scope>NUCLEOTIDE SEQUENCE</scope>
    <source>
        <strain evidence="4">JCM 3091</strain>
    </source>
</reference>
<dbReference type="GO" id="GO:0004252">
    <property type="term" value="F:serine-type endopeptidase activity"/>
    <property type="evidence" value="ECO:0007669"/>
    <property type="project" value="InterPro"/>
</dbReference>
<comment type="caution">
    <text evidence="4">The sequence shown here is derived from an EMBL/GenBank/DDBJ whole genome shotgun (WGS) entry which is preliminary data.</text>
</comment>
<dbReference type="PROSITE" id="PS50240">
    <property type="entry name" value="TRYPSIN_DOM"/>
    <property type="match status" value="1"/>
</dbReference>
<keyword evidence="1" id="KW-1015">Disulfide bond</keyword>
<evidence type="ECO:0000259" key="3">
    <source>
        <dbReference type="PROSITE" id="PS50240"/>
    </source>
</evidence>
<evidence type="ECO:0000313" key="5">
    <source>
        <dbReference type="Proteomes" id="UP000662200"/>
    </source>
</evidence>
<keyword evidence="2" id="KW-0732">Signal</keyword>
<accession>A0A8J3FIF2</accession>
<reference evidence="4" key="2">
    <citation type="submission" date="2020-09" db="EMBL/GenBank/DDBJ databases">
        <authorList>
            <person name="Sun Q."/>
            <person name="Ohkuma M."/>
        </authorList>
    </citation>
    <scope>NUCLEOTIDE SEQUENCE</scope>
    <source>
        <strain evidence="4">JCM 3091</strain>
    </source>
</reference>
<dbReference type="PANTHER" id="PTHR24252">
    <property type="entry name" value="ACROSIN-RELATED"/>
    <property type="match status" value="1"/>
</dbReference>
<feature type="chain" id="PRO_5035304469" evidence="2">
    <location>
        <begin position="29"/>
        <end position="278"/>
    </location>
</feature>
<organism evidence="4 5">
    <name type="scientific">Pilimelia terevasa</name>
    <dbReference type="NCBI Taxonomy" id="53372"/>
    <lineage>
        <taxon>Bacteria</taxon>
        <taxon>Bacillati</taxon>
        <taxon>Actinomycetota</taxon>
        <taxon>Actinomycetes</taxon>
        <taxon>Micromonosporales</taxon>
        <taxon>Micromonosporaceae</taxon>
        <taxon>Pilimelia</taxon>
    </lineage>
</organism>
<evidence type="ECO:0000256" key="1">
    <source>
        <dbReference type="ARBA" id="ARBA00023157"/>
    </source>
</evidence>
<dbReference type="InterPro" id="IPR001254">
    <property type="entry name" value="Trypsin_dom"/>
</dbReference>
<dbReference type="PRINTS" id="PR00722">
    <property type="entry name" value="CHYMOTRYPSIN"/>
</dbReference>
<feature type="domain" description="Peptidase S1" evidence="3">
    <location>
        <begin position="40"/>
        <end position="266"/>
    </location>
</feature>
<sequence>MTSRKAIAAISAGIAASIPVAPPAPASAAPAPAAPGDTRIVGGAEAAAGAYPWMTYVTVGYRGMSRVCGGALVSADIVLTAQHCLADSATHGRPTSLTADIGALDHTAAAQAGTRRFGGKYLLGAGVGAGDWAVIKLTRPLKARSRPVLPADEAYDAKKTMRALGWGSTNESGRPVRNLREVDLPYAPAAACGRNAHHEICAGDLANGGVDTCHGDGGGPLLAAALGGRWVQVGITSHGFGCGRVDHPGHYTRVSAFTAKIQAAITLLDGEAAQTTAP</sequence>
<dbReference type="SMART" id="SM00020">
    <property type="entry name" value="Tryp_SPc"/>
    <property type="match status" value="1"/>
</dbReference>
<dbReference type="Proteomes" id="UP000662200">
    <property type="component" value="Unassembled WGS sequence"/>
</dbReference>
<dbReference type="GO" id="GO:0006508">
    <property type="term" value="P:proteolysis"/>
    <property type="evidence" value="ECO:0007669"/>
    <property type="project" value="InterPro"/>
</dbReference>
<evidence type="ECO:0000313" key="4">
    <source>
        <dbReference type="EMBL" id="GGK33325.1"/>
    </source>
</evidence>
<dbReference type="RefSeq" id="WP_189114720.1">
    <property type="nucleotide sequence ID" value="NZ_BMQC01000009.1"/>
</dbReference>
<dbReference type="InterPro" id="IPR009003">
    <property type="entry name" value="Peptidase_S1_PA"/>
</dbReference>
<dbReference type="Gene3D" id="2.40.10.10">
    <property type="entry name" value="Trypsin-like serine proteases"/>
    <property type="match status" value="1"/>
</dbReference>
<keyword evidence="5" id="KW-1185">Reference proteome</keyword>
<dbReference type="InterPro" id="IPR043504">
    <property type="entry name" value="Peptidase_S1_PA_chymotrypsin"/>
</dbReference>
<dbReference type="InterPro" id="IPR001314">
    <property type="entry name" value="Peptidase_S1A"/>
</dbReference>
<dbReference type="EMBL" id="BMQC01000009">
    <property type="protein sequence ID" value="GGK33325.1"/>
    <property type="molecule type" value="Genomic_DNA"/>
</dbReference>
<evidence type="ECO:0000256" key="2">
    <source>
        <dbReference type="SAM" id="SignalP"/>
    </source>
</evidence>
<protein>
    <submittedName>
        <fullName evidence="4">Trypsin</fullName>
    </submittedName>
</protein>
<dbReference type="SUPFAM" id="SSF50494">
    <property type="entry name" value="Trypsin-like serine proteases"/>
    <property type="match status" value="1"/>
</dbReference>
<dbReference type="AlphaFoldDB" id="A0A8J3FIF2"/>
<gene>
    <name evidence="4" type="ORF">GCM10010124_27600</name>
</gene>
<feature type="signal peptide" evidence="2">
    <location>
        <begin position="1"/>
        <end position="28"/>
    </location>
</feature>